<dbReference type="SUPFAM" id="SSF144052">
    <property type="entry name" value="Thermophilic metalloprotease-like"/>
    <property type="match status" value="1"/>
</dbReference>
<organism evidence="10 11">
    <name type="scientific">Aerococcus urinaehominis</name>
    <dbReference type="NCBI Taxonomy" id="128944"/>
    <lineage>
        <taxon>Bacteria</taxon>
        <taxon>Bacillati</taxon>
        <taxon>Bacillota</taxon>
        <taxon>Bacilli</taxon>
        <taxon>Lactobacillales</taxon>
        <taxon>Aerococcaceae</taxon>
        <taxon>Aerococcus</taxon>
    </lineage>
</organism>
<dbReference type="EMBL" id="CP014163">
    <property type="protein sequence ID" value="AMB99556.1"/>
    <property type="molecule type" value="Genomic_DNA"/>
</dbReference>
<keyword evidence="6" id="KW-0645">Protease</keyword>
<dbReference type="GO" id="GO:0046872">
    <property type="term" value="F:metal ion binding"/>
    <property type="evidence" value="ECO:0007669"/>
    <property type="project" value="UniProtKB-KW"/>
</dbReference>
<comment type="cofactor">
    <cofactor evidence="3">
        <name>Zn(2+)</name>
        <dbReference type="ChEBI" id="CHEBI:29105"/>
    </cofactor>
</comment>
<dbReference type="GO" id="GO:0006508">
    <property type="term" value="P:proteolysis"/>
    <property type="evidence" value="ECO:0007669"/>
    <property type="project" value="UniProtKB-KW"/>
</dbReference>
<dbReference type="Proteomes" id="UP000062260">
    <property type="component" value="Chromosome"/>
</dbReference>
<reference evidence="11" key="2">
    <citation type="submission" date="2016-01" db="EMBL/GenBank/DDBJ databases">
        <title>Six Aerococcus type strain genome sequencing and assembly using PacBio and Illumina Hiseq.</title>
        <authorList>
            <person name="Carkaci D."/>
            <person name="Dargis R."/>
            <person name="Nielsen X.C."/>
            <person name="Skovgaard O."/>
            <person name="Fuursted K."/>
            <person name="Christensen J.J."/>
        </authorList>
    </citation>
    <scope>NUCLEOTIDE SEQUENCE [LARGE SCALE GENOMIC DNA]</scope>
    <source>
        <strain evidence="11">CCUG42038B</strain>
    </source>
</reference>
<sequence>MSDFNHNLAKYARLLIEKGINVKKGDHVMVYIAINQAPLARLLADYAYQAGASRVYFTWTDDHLQRLDYEHVDSPELAHVPDYTIAREEDLILNKKISRLSIVSGDPDNLNGISSDKISQVQSERGQALKVRREATMKDQVKWTVAAAADYAWAKHVFPELADDEEACVAALWQAIFKTCRIDQENPIAAWDSHCRNLEAKAKYLNDQQFKALHYQAPGTNLTIGLPDQHIWTCAESFNPAGQPFIANMPTEEVFTAPDTRNIEGYVTSTKPLSYAGAMITGIKAHFKAGQITEITADTGQDIIQDLVNNNQGGRGLGEVALVPHSSPISQSNLTYYTTLFDENASNHIAIGAAYPTNIVGGEKMTDQELIDRGINRSHVHVDFMIGSPDMDIDAIDQDGNRVPIFRQGEWAF</sequence>
<evidence type="ECO:0000256" key="5">
    <source>
        <dbReference type="ARBA" id="ARBA00022438"/>
    </source>
</evidence>
<dbReference type="STRING" id="128944.AWM75_05895"/>
<comment type="cofactor">
    <cofactor evidence="1">
        <name>Co(2+)</name>
        <dbReference type="ChEBI" id="CHEBI:48828"/>
    </cofactor>
</comment>
<evidence type="ECO:0000256" key="3">
    <source>
        <dbReference type="ARBA" id="ARBA00001947"/>
    </source>
</evidence>
<evidence type="ECO:0000313" key="11">
    <source>
        <dbReference type="Proteomes" id="UP000062260"/>
    </source>
</evidence>
<dbReference type="InterPro" id="IPR052170">
    <property type="entry name" value="M29_Exopeptidase"/>
</dbReference>
<evidence type="ECO:0000256" key="4">
    <source>
        <dbReference type="ARBA" id="ARBA00008236"/>
    </source>
</evidence>
<dbReference type="GO" id="GO:0004177">
    <property type="term" value="F:aminopeptidase activity"/>
    <property type="evidence" value="ECO:0007669"/>
    <property type="project" value="UniProtKB-KW"/>
</dbReference>
<dbReference type="InterPro" id="IPR035097">
    <property type="entry name" value="M29_N-terminal"/>
</dbReference>
<dbReference type="Pfam" id="PF02073">
    <property type="entry name" value="Peptidase_M29"/>
    <property type="match status" value="1"/>
</dbReference>
<reference evidence="10 11" key="1">
    <citation type="journal article" date="2016" name="Genome Announc.">
        <title>Complete Genome Sequences of Aerococcus christensenii CCUG 28831T, Aerococcus sanguinicola CCUG 43001T, Aerococcus urinae CCUG 36881T, Aerococcus urinaeequi CCUG 28094T, Aerococcus urinaehominis CCUG 42038 BT, and Aerococcus viridans CCUG 4311T.</title>
        <authorList>
            <person name="Carkaci D."/>
            <person name="Dargis R."/>
            <person name="Nielsen X.C."/>
            <person name="Skovgaard O."/>
            <person name="Fuursted K."/>
            <person name="Christensen J.J."/>
        </authorList>
    </citation>
    <scope>NUCLEOTIDE SEQUENCE [LARGE SCALE GENOMIC DNA]</scope>
    <source>
        <strain evidence="10 11">CCUG42038B</strain>
    </source>
</reference>
<comment type="similarity">
    <text evidence="4">Belongs to the peptidase M29 family.</text>
</comment>
<evidence type="ECO:0000313" key="10">
    <source>
        <dbReference type="EMBL" id="AMB99556.1"/>
    </source>
</evidence>
<proteinExistence type="inferred from homology"/>
<accession>A0A0X8FLK6</accession>
<evidence type="ECO:0000256" key="1">
    <source>
        <dbReference type="ARBA" id="ARBA00001941"/>
    </source>
</evidence>
<dbReference type="PANTHER" id="PTHR34448">
    <property type="entry name" value="AMINOPEPTIDASE"/>
    <property type="match status" value="1"/>
</dbReference>
<keyword evidence="11" id="KW-1185">Reference proteome</keyword>
<keyword evidence="8" id="KW-0378">Hydrolase</keyword>
<evidence type="ECO:0000256" key="2">
    <source>
        <dbReference type="ARBA" id="ARBA00001946"/>
    </source>
</evidence>
<dbReference type="PANTHER" id="PTHR34448:SF3">
    <property type="entry name" value="AMINOPEPTIDASE AMPS"/>
    <property type="match status" value="1"/>
</dbReference>
<name>A0A0X8FLK6_9LACT</name>
<dbReference type="PRINTS" id="PR00919">
    <property type="entry name" value="THERMOPTASE"/>
</dbReference>
<gene>
    <name evidence="10" type="ORF">AWM75_05895</name>
</gene>
<protein>
    <submittedName>
        <fullName evidence="10">Peptidase M29</fullName>
    </submittedName>
</protein>
<dbReference type="Gene3D" id="3.40.1830.10">
    <property type="entry name" value="Thermophilic metalloprotease (M29)"/>
    <property type="match status" value="1"/>
</dbReference>
<keyword evidence="5" id="KW-0031">Aminopeptidase</keyword>
<keyword evidence="9" id="KW-0482">Metalloprotease</keyword>
<dbReference type="RefSeq" id="WP_067979555.1">
    <property type="nucleotide sequence ID" value="NZ_CP014163.1"/>
</dbReference>
<dbReference type="OrthoDB" id="9803993at2"/>
<dbReference type="InterPro" id="IPR000787">
    <property type="entry name" value="Peptidase_M29"/>
</dbReference>
<dbReference type="AlphaFoldDB" id="A0A0X8FLK6"/>
<evidence type="ECO:0000256" key="9">
    <source>
        <dbReference type="ARBA" id="ARBA00023049"/>
    </source>
</evidence>
<keyword evidence="7" id="KW-0479">Metal-binding</keyword>
<evidence type="ECO:0000256" key="7">
    <source>
        <dbReference type="ARBA" id="ARBA00022723"/>
    </source>
</evidence>
<evidence type="ECO:0000256" key="8">
    <source>
        <dbReference type="ARBA" id="ARBA00022801"/>
    </source>
</evidence>
<evidence type="ECO:0000256" key="6">
    <source>
        <dbReference type="ARBA" id="ARBA00022670"/>
    </source>
</evidence>
<comment type="cofactor">
    <cofactor evidence="2">
        <name>Mg(2+)</name>
        <dbReference type="ChEBI" id="CHEBI:18420"/>
    </cofactor>
</comment>
<dbReference type="GO" id="GO:0008237">
    <property type="term" value="F:metallopeptidase activity"/>
    <property type="evidence" value="ECO:0007669"/>
    <property type="project" value="UniProtKB-KW"/>
</dbReference>
<dbReference type="KEGG" id="auh:AWM75_05895"/>